<reference evidence="1 2" key="1">
    <citation type="submission" date="2014-05" db="EMBL/GenBank/DDBJ databases">
        <title>ATOL: Assembling a taxonomically balanced genome-scale reconstruction of the evolutionary history of the Enterobacteriaceae.</title>
        <authorList>
            <person name="Plunkett G.III."/>
            <person name="Neeno-Eckwall E.C."/>
            <person name="Glasner J.D."/>
            <person name="Perna N.T."/>
        </authorList>
    </citation>
    <scope>NUCLEOTIDE SEQUENCE [LARGE SCALE GENOMIC DNA]</scope>
    <source>
        <strain evidence="1 2">ATCC 33852</strain>
    </source>
</reference>
<evidence type="ECO:0000313" key="2">
    <source>
        <dbReference type="Proteomes" id="UP000028640"/>
    </source>
</evidence>
<gene>
    <name evidence="1" type="ORF">GEAM_1721</name>
</gene>
<dbReference type="EMBL" id="JMPJ01000048">
    <property type="protein sequence ID" value="KFC81307.1"/>
    <property type="molecule type" value="Genomic_DNA"/>
</dbReference>
<name>A0A085GC62_EWIA3</name>
<dbReference type="AlphaFoldDB" id="A0A085GC62"/>
<sequence>MRCRHTGLKVKTVGSPPTLLKSCATQISLKVKVVRCRHTGLKVKTLRCHANWPKGF</sequence>
<accession>A0A085GC62</accession>
<keyword evidence="2" id="KW-1185">Reference proteome</keyword>
<organism evidence="1 2">
    <name type="scientific">Ewingella americana (strain ATCC 33852 / DSM 4580 / CCUG 14506 / JCM 5911 / LMG 7869 / NCTC 12157 / CDC 1468-78)</name>
    <dbReference type="NCBI Taxonomy" id="910964"/>
    <lineage>
        <taxon>Bacteria</taxon>
        <taxon>Pseudomonadati</taxon>
        <taxon>Pseudomonadota</taxon>
        <taxon>Gammaproteobacteria</taxon>
        <taxon>Enterobacterales</taxon>
        <taxon>Yersiniaceae</taxon>
        <taxon>Ewingella</taxon>
    </lineage>
</organism>
<dbReference type="Proteomes" id="UP000028640">
    <property type="component" value="Unassembled WGS sequence"/>
</dbReference>
<dbReference type="STRING" id="910964.GEAM_1721"/>
<comment type="caution">
    <text evidence="1">The sequence shown here is derived from an EMBL/GenBank/DDBJ whole genome shotgun (WGS) entry which is preliminary data.</text>
</comment>
<evidence type="ECO:0000313" key="1">
    <source>
        <dbReference type="EMBL" id="KFC81307.1"/>
    </source>
</evidence>
<proteinExistence type="predicted"/>
<protein>
    <submittedName>
        <fullName evidence="1">Uncharacterized protein</fullName>
    </submittedName>
</protein>